<reference evidence="1 2" key="1">
    <citation type="submission" date="2016-05" db="EMBL/GenBank/DDBJ databases">
        <title>Microbial solvent formation.</title>
        <authorList>
            <person name="Poehlein A."/>
            <person name="Montoya Solano J.D."/>
            <person name="Flitsch S."/>
            <person name="Krabben P."/>
            <person name="Duerre P."/>
            <person name="Daniel R."/>
        </authorList>
    </citation>
    <scope>NUCLEOTIDE SEQUENCE [LARGE SCALE GENOMIC DNA]</scope>
    <source>
        <strain evidence="1 2">L1-8</strain>
    </source>
</reference>
<dbReference type="EMBL" id="LZYZ01000001">
    <property type="protein sequence ID" value="OOM16028.1"/>
    <property type="molecule type" value="Genomic_DNA"/>
</dbReference>
<sequence length="128" mass="14377">MAVGISSAEVVAFSLVLNSIEEHAGMGTTSAGRNPQPSYIATEKKNTASFGKLPHNYKFQVIYLYANNYRLLLIIFNISSSSIPFVDEIEYDISSFFQVARLTTLFLFPSKFTFIPFTSHVFLISYIL</sequence>
<dbReference type="AlphaFoldDB" id="A0A1S8NHZ4"/>
<organism evidence="1 2">
    <name type="scientific">Clostridium saccharobutylicum</name>
    <dbReference type="NCBI Taxonomy" id="169679"/>
    <lineage>
        <taxon>Bacteria</taxon>
        <taxon>Bacillati</taxon>
        <taxon>Bacillota</taxon>
        <taxon>Clostridia</taxon>
        <taxon>Eubacteriales</taxon>
        <taxon>Clostridiaceae</taxon>
        <taxon>Clostridium</taxon>
    </lineage>
</organism>
<gene>
    <name evidence="1" type="ORF">CLOSAC_02990</name>
</gene>
<name>A0A1S8NHZ4_CLOSA</name>
<dbReference type="Proteomes" id="UP000191154">
    <property type="component" value="Unassembled WGS sequence"/>
</dbReference>
<accession>A0A1S8NHZ4</accession>
<comment type="caution">
    <text evidence="1">The sequence shown here is derived from an EMBL/GenBank/DDBJ whole genome shotgun (WGS) entry which is preliminary data.</text>
</comment>
<protein>
    <submittedName>
        <fullName evidence="1">Uncharacterized protein</fullName>
    </submittedName>
</protein>
<evidence type="ECO:0000313" key="1">
    <source>
        <dbReference type="EMBL" id="OOM16028.1"/>
    </source>
</evidence>
<evidence type="ECO:0000313" key="2">
    <source>
        <dbReference type="Proteomes" id="UP000191154"/>
    </source>
</evidence>
<proteinExistence type="predicted"/>